<dbReference type="InterPro" id="IPR013088">
    <property type="entry name" value="Znf_NHR/GATA"/>
</dbReference>
<keyword evidence="7" id="KW-0238">DNA-binding</keyword>
<keyword evidence="4" id="KW-0863">Zinc-finger</keyword>
<feature type="region of interest" description="Disordered" evidence="11">
    <location>
        <begin position="1"/>
        <end position="23"/>
    </location>
</feature>
<proteinExistence type="inferred from homology"/>
<accession>A0A194PER5</accession>
<dbReference type="PANTHER" id="PTHR24082">
    <property type="entry name" value="NUCLEAR HORMONE RECEPTOR"/>
    <property type="match status" value="1"/>
</dbReference>
<keyword evidence="3" id="KW-0479">Metal-binding</keyword>
<sequence length="222" mass="23894">MSPDSSYGRYETPTPTDNMMGPVHTEREPELHIGMPLFPPSPQPTSHQYRINNRFNVCAMYIILEFDGTTVLCRVCGDKASGFHYGVHSCEGCKERARIEVGRDATDVTGRGRRPRGSRGSRARGAGECAGRGARSAVVQSSGRRPGVNGLTPRRPPGCARPISGAPVQQRRRILERRGPLGARARGARSAAGGGRAVRRGAGRGPLSLSRLGRRPASRSRG</sequence>
<dbReference type="SUPFAM" id="SSF57716">
    <property type="entry name" value="Glucocorticoid receptor-like (DNA-binding domain)"/>
    <property type="match status" value="1"/>
</dbReference>
<evidence type="ECO:0000256" key="10">
    <source>
        <dbReference type="ARBA" id="ARBA00023242"/>
    </source>
</evidence>
<evidence type="ECO:0000259" key="12">
    <source>
        <dbReference type="PROSITE" id="PS51030"/>
    </source>
</evidence>
<dbReference type="Proteomes" id="UP000053268">
    <property type="component" value="Unassembled WGS sequence"/>
</dbReference>
<evidence type="ECO:0000256" key="4">
    <source>
        <dbReference type="ARBA" id="ARBA00022771"/>
    </source>
</evidence>
<feature type="region of interest" description="Disordered" evidence="11">
    <location>
        <begin position="104"/>
        <end position="222"/>
    </location>
</feature>
<dbReference type="PROSITE" id="PS51030">
    <property type="entry name" value="NUCLEAR_REC_DBD_2"/>
    <property type="match status" value="1"/>
</dbReference>
<evidence type="ECO:0000256" key="1">
    <source>
        <dbReference type="ARBA" id="ARBA00004123"/>
    </source>
</evidence>
<evidence type="ECO:0000256" key="11">
    <source>
        <dbReference type="SAM" id="MobiDB-lite"/>
    </source>
</evidence>
<evidence type="ECO:0000256" key="6">
    <source>
        <dbReference type="ARBA" id="ARBA00023015"/>
    </source>
</evidence>
<feature type="domain" description="Nuclear receptor" evidence="12">
    <location>
        <begin position="70"/>
        <end position="94"/>
    </location>
</feature>
<dbReference type="GO" id="GO:0004879">
    <property type="term" value="F:nuclear receptor activity"/>
    <property type="evidence" value="ECO:0007669"/>
    <property type="project" value="TreeGrafter"/>
</dbReference>
<evidence type="ECO:0000313" key="13">
    <source>
        <dbReference type="EMBL" id="KPI91513.1"/>
    </source>
</evidence>
<dbReference type="AlphaFoldDB" id="A0A194PER5"/>
<keyword evidence="9" id="KW-0675">Receptor</keyword>
<dbReference type="GO" id="GO:0008270">
    <property type="term" value="F:zinc ion binding"/>
    <property type="evidence" value="ECO:0007669"/>
    <property type="project" value="UniProtKB-KW"/>
</dbReference>
<dbReference type="GO" id="GO:0000978">
    <property type="term" value="F:RNA polymerase II cis-regulatory region sequence-specific DNA binding"/>
    <property type="evidence" value="ECO:0007669"/>
    <property type="project" value="TreeGrafter"/>
</dbReference>
<evidence type="ECO:0000256" key="8">
    <source>
        <dbReference type="ARBA" id="ARBA00023163"/>
    </source>
</evidence>
<keyword evidence="10" id="KW-0539">Nucleus</keyword>
<dbReference type="InterPro" id="IPR001628">
    <property type="entry name" value="Znf_hrmn_rcpt"/>
</dbReference>
<evidence type="ECO:0000313" key="14">
    <source>
        <dbReference type="Proteomes" id="UP000053268"/>
    </source>
</evidence>
<keyword evidence="5" id="KW-0862">Zinc</keyword>
<evidence type="ECO:0000256" key="9">
    <source>
        <dbReference type="ARBA" id="ARBA00023170"/>
    </source>
</evidence>
<name>A0A194PER5_PAPXU</name>
<dbReference type="InterPro" id="IPR050234">
    <property type="entry name" value="Nuclear_hormone_rcpt_NR1"/>
</dbReference>
<dbReference type="GO" id="GO:0000122">
    <property type="term" value="P:negative regulation of transcription by RNA polymerase II"/>
    <property type="evidence" value="ECO:0007669"/>
    <property type="project" value="TreeGrafter"/>
</dbReference>
<evidence type="ECO:0000256" key="2">
    <source>
        <dbReference type="ARBA" id="ARBA00008092"/>
    </source>
</evidence>
<feature type="compositionally biased region" description="Basic residues" evidence="11">
    <location>
        <begin position="111"/>
        <end position="122"/>
    </location>
</feature>
<evidence type="ECO:0000256" key="3">
    <source>
        <dbReference type="ARBA" id="ARBA00022723"/>
    </source>
</evidence>
<feature type="compositionally biased region" description="Basic residues" evidence="11">
    <location>
        <begin position="212"/>
        <end position="222"/>
    </location>
</feature>
<keyword evidence="14" id="KW-1185">Reference proteome</keyword>
<dbReference type="PRINTS" id="PR00047">
    <property type="entry name" value="STROIDFINGER"/>
</dbReference>
<evidence type="ECO:0000256" key="5">
    <source>
        <dbReference type="ARBA" id="ARBA00022833"/>
    </source>
</evidence>
<dbReference type="GO" id="GO:0009755">
    <property type="term" value="P:hormone-mediated signaling pathway"/>
    <property type="evidence" value="ECO:0007669"/>
    <property type="project" value="TreeGrafter"/>
</dbReference>
<dbReference type="Gene3D" id="3.30.50.10">
    <property type="entry name" value="Erythroid Transcription Factor GATA-1, subunit A"/>
    <property type="match status" value="1"/>
</dbReference>
<dbReference type="GO" id="GO:0030154">
    <property type="term" value="P:cell differentiation"/>
    <property type="evidence" value="ECO:0007669"/>
    <property type="project" value="TreeGrafter"/>
</dbReference>
<organism evidence="13 14">
    <name type="scientific">Papilio xuthus</name>
    <name type="common">Asian swallowtail butterfly</name>
    <dbReference type="NCBI Taxonomy" id="66420"/>
    <lineage>
        <taxon>Eukaryota</taxon>
        <taxon>Metazoa</taxon>
        <taxon>Ecdysozoa</taxon>
        <taxon>Arthropoda</taxon>
        <taxon>Hexapoda</taxon>
        <taxon>Insecta</taxon>
        <taxon>Pterygota</taxon>
        <taxon>Neoptera</taxon>
        <taxon>Endopterygota</taxon>
        <taxon>Lepidoptera</taxon>
        <taxon>Glossata</taxon>
        <taxon>Ditrysia</taxon>
        <taxon>Papilionoidea</taxon>
        <taxon>Papilionidae</taxon>
        <taxon>Papilioninae</taxon>
        <taxon>Papilio</taxon>
    </lineage>
</organism>
<dbReference type="GO" id="GO:0005634">
    <property type="term" value="C:nucleus"/>
    <property type="evidence" value="ECO:0007669"/>
    <property type="project" value="UniProtKB-SubCell"/>
</dbReference>
<reference evidence="13 14" key="1">
    <citation type="journal article" date="2015" name="Nat. Commun.">
        <title>Outbred genome sequencing and CRISPR/Cas9 gene editing in butterflies.</title>
        <authorList>
            <person name="Li X."/>
            <person name="Fan D."/>
            <person name="Zhang W."/>
            <person name="Liu G."/>
            <person name="Zhang L."/>
            <person name="Zhao L."/>
            <person name="Fang X."/>
            <person name="Chen L."/>
            <person name="Dong Y."/>
            <person name="Chen Y."/>
            <person name="Ding Y."/>
            <person name="Zhao R."/>
            <person name="Feng M."/>
            <person name="Zhu Y."/>
            <person name="Feng Y."/>
            <person name="Jiang X."/>
            <person name="Zhu D."/>
            <person name="Xiang H."/>
            <person name="Feng X."/>
            <person name="Li S."/>
            <person name="Wang J."/>
            <person name="Zhang G."/>
            <person name="Kronforst M.R."/>
            <person name="Wang W."/>
        </authorList>
    </citation>
    <scope>NUCLEOTIDE SEQUENCE [LARGE SCALE GENOMIC DNA]</scope>
    <source>
        <strain evidence="13">Ya'a_city_454_Px</strain>
        <tissue evidence="13">Whole body</tissue>
    </source>
</reference>
<comment type="subcellular location">
    <subcellularLocation>
        <location evidence="1">Nucleus</location>
    </subcellularLocation>
</comment>
<keyword evidence="8" id="KW-0804">Transcription</keyword>
<dbReference type="PANTHER" id="PTHR24082:SF473">
    <property type="entry name" value="ECDYSONE-INDUCED PROTEIN 75B, ISOFORM B"/>
    <property type="match status" value="1"/>
</dbReference>
<feature type="compositionally biased region" description="Low complexity" evidence="11">
    <location>
        <begin position="180"/>
        <end position="191"/>
    </location>
</feature>
<feature type="compositionally biased region" description="Low complexity" evidence="11">
    <location>
        <begin position="123"/>
        <end position="137"/>
    </location>
</feature>
<gene>
    <name evidence="13" type="ORF">RR46_15017</name>
</gene>
<protein>
    <submittedName>
        <fullName evidence="13">Ecdysone-inducible protein E75</fullName>
    </submittedName>
</protein>
<dbReference type="Pfam" id="PF00105">
    <property type="entry name" value="zf-C4"/>
    <property type="match status" value="1"/>
</dbReference>
<dbReference type="EMBL" id="KQ459606">
    <property type="protein sequence ID" value="KPI91513.1"/>
    <property type="molecule type" value="Genomic_DNA"/>
</dbReference>
<dbReference type="GO" id="GO:0045944">
    <property type="term" value="P:positive regulation of transcription by RNA polymerase II"/>
    <property type="evidence" value="ECO:0007669"/>
    <property type="project" value="TreeGrafter"/>
</dbReference>
<comment type="similarity">
    <text evidence="2">Belongs to the nuclear hormone receptor family. NR1 subfamily.</text>
</comment>
<evidence type="ECO:0000256" key="7">
    <source>
        <dbReference type="ARBA" id="ARBA00023125"/>
    </source>
</evidence>
<keyword evidence="6" id="KW-0805">Transcription regulation</keyword>
<dbReference type="STRING" id="66420.A0A194PER5"/>
<dbReference type="SMART" id="SM00399">
    <property type="entry name" value="ZnF_C4"/>
    <property type="match status" value="1"/>
</dbReference>